<accession>A0A2S3WEG7</accession>
<dbReference type="EMBL" id="MIND01000018">
    <property type="protein sequence ID" value="POF89367.1"/>
    <property type="molecule type" value="Genomic_DNA"/>
</dbReference>
<comment type="caution">
    <text evidence="2">The sequence shown here is derived from an EMBL/GenBank/DDBJ whole genome shotgun (WGS) entry which is preliminary data.</text>
</comment>
<dbReference type="RefSeq" id="WP_103437427.1">
    <property type="nucleotide sequence ID" value="NZ_MIND01000018.1"/>
</dbReference>
<evidence type="ECO:0000256" key="1">
    <source>
        <dbReference type="SAM" id="MobiDB-lite"/>
    </source>
</evidence>
<evidence type="ECO:0000313" key="2">
    <source>
        <dbReference type="EMBL" id="POF89367.1"/>
    </source>
</evidence>
<reference evidence="2 3" key="1">
    <citation type="submission" date="2016-08" db="EMBL/GenBank/DDBJ databases">
        <authorList>
            <person name="Seilhamer J.J."/>
        </authorList>
    </citation>
    <scope>NUCLEOTIDE SEQUENCE [LARGE SCALE GENOMIC DNA]</scope>
    <source>
        <strain evidence="2 3">KT-27</strain>
    </source>
</reference>
<proteinExistence type="predicted"/>
<dbReference type="Proteomes" id="UP000237194">
    <property type="component" value="Unassembled WGS sequence"/>
</dbReference>
<sequence length="62" mass="6435">MKIRALGPLSGASGDREKGEEFVVDKAYGAGLIARGYAEEVVESPAVEEKAAKPGKADSAKE</sequence>
<reference evidence="2 3" key="2">
    <citation type="submission" date="2018-03" db="EMBL/GenBank/DDBJ databases">
        <title>Draft genome of Pseudomonas putida strain KT-27.</title>
        <authorList>
            <person name="Yoshizawa S."/>
            <person name="Khan N.H."/>
            <person name="Nishimura M."/>
            <person name="Chiura H.X."/>
            <person name="Ogura Y."/>
            <person name="Hayashi T."/>
            <person name="Kogure K."/>
        </authorList>
    </citation>
    <scope>NUCLEOTIDE SEQUENCE [LARGE SCALE GENOMIC DNA]</scope>
    <source>
        <strain evidence="2 3">KT-27</strain>
    </source>
</reference>
<name>A0A2S3WEG7_PSEPU</name>
<gene>
    <name evidence="2" type="ORF">BGP80_15930</name>
</gene>
<organism evidence="2 3">
    <name type="scientific">Pseudomonas putida</name>
    <name type="common">Arthrobacter siderocapsulatus</name>
    <dbReference type="NCBI Taxonomy" id="303"/>
    <lineage>
        <taxon>Bacteria</taxon>
        <taxon>Pseudomonadati</taxon>
        <taxon>Pseudomonadota</taxon>
        <taxon>Gammaproteobacteria</taxon>
        <taxon>Pseudomonadales</taxon>
        <taxon>Pseudomonadaceae</taxon>
        <taxon>Pseudomonas</taxon>
    </lineage>
</organism>
<feature type="region of interest" description="Disordered" evidence="1">
    <location>
        <begin position="1"/>
        <end position="20"/>
    </location>
</feature>
<dbReference type="AlphaFoldDB" id="A0A2S3WEG7"/>
<protein>
    <submittedName>
        <fullName evidence="2">Uncharacterized protein</fullName>
    </submittedName>
</protein>
<evidence type="ECO:0000313" key="3">
    <source>
        <dbReference type="Proteomes" id="UP000237194"/>
    </source>
</evidence>